<dbReference type="Pfam" id="PF13620">
    <property type="entry name" value="CarboxypepD_reg"/>
    <property type="match status" value="1"/>
</dbReference>
<dbReference type="InterPro" id="IPR003672">
    <property type="entry name" value="CobN/Mg_chltase"/>
</dbReference>
<organism evidence="4 5">
    <name type="scientific">Methanobacterium alkalithermotolerans</name>
    <dbReference type="NCBI Taxonomy" id="2731220"/>
    <lineage>
        <taxon>Archaea</taxon>
        <taxon>Methanobacteriati</taxon>
        <taxon>Methanobacteriota</taxon>
        <taxon>Methanomada group</taxon>
        <taxon>Methanobacteria</taxon>
        <taxon>Methanobacteriales</taxon>
        <taxon>Methanobacteriaceae</taxon>
        <taxon>Methanobacterium</taxon>
    </lineage>
</organism>
<dbReference type="InterPro" id="IPR008969">
    <property type="entry name" value="CarboxyPept-like_regulatory"/>
</dbReference>
<evidence type="ECO:0000256" key="1">
    <source>
        <dbReference type="SAM" id="MobiDB-lite"/>
    </source>
</evidence>
<keyword evidence="2" id="KW-0472">Membrane</keyword>
<feature type="compositionally biased region" description="Low complexity" evidence="1">
    <location>
        <begin position="1437"/>
        <end position="1447"/>
    </location>
</feature>
<feature type="transmembrane region" description="Helical" evidence="2">
    <location>
        <begin position="1473"/>
        <end position="1493"/>
    </location>
</feature>
<evidence type="ECO:0000259" key="3">
    <source>
        <dbReference type="Pfam" id="PF02514"/>
    </source>
</evidence>
<dbReference type="CDD" id="cd10150">
    <property type="entry name" value="CobN_like"/>
    <property type="match status" value="1"/>
</dbReference>
<gene>
    <name evidence="4" type="ORF">HYG87_06535</name>
</gene>
<dbReference type="EMBL" id="CP058560">
    <property type="protein sequence ID" value="QUH23440.1"/>
    <property type="molecule type" value="Genomic_DNA"/>
</dbReference>
<keyword evidence="2" id="KW-0812">Transmembrane</keyword>
<dbReference type="Pfam" id="PF02514">
    <property type="entry name" value="CobN-Mg_chel"/>
    <property type="match status" value="1"/>
</dbReference>
<dbReference type="PANTHER" id="PTHR44119">
    <property type="entry name" value="MAGNESIUM-CHELATASE SUBUNIT CHLH, CHLOROPLASTIC"/>
    <property type="match status" value="1"/>
</dbReference>
<accession>A0A8T8K9B7</accession>
<feature type="domain" description="CobN/magnesium chelatase" evidence="3">
    <location>
        <begin position="252"/>
        <end position="1335"/>
    </location>
</feature>
<sequence>MFINYKGGEKIRKQVILLVITFVFALTLCGAVFAEDNITPEVMQSDTPLGDLPESDDVLPEIKISGIVLDCETGEPFSNVTVKAEGNGEVLATTTTAADGKYELIFQSLLTEFTVTASHQGHKPSSTIVSPNSSESDDSNIYGTADFKLGKPKALFLFHTSIDPIFGTAVVDCDFLESDMRLIRNLPVTFTDYDLVFVDWLSGTSPNLAQIRTLMEEAIKKGIPVIVTITWTELPEGVIVANGHTNHQYIRNYWTNRASTINSRELLKYLGVEFLGLNLGELNPPVSVIKTGIYHPDTMQLFNSLEDYINWYGSIGGQKTVGILFHETDYLKGDLEAVDALIRAFENEGIKVIPYFYEHEGKPNIERFLMKDGKSAVDVIVHYKMFGWSPGCSTEDVVVSLEKLNVPVIKAQKFFGTYGEWYNGTMGLQQSAIAATVVPSERDGMFGSIVISTREQDSKYLLLPFEVTFFKPIDRQVNWVVELAISWINLRYTPNSEKKVAILYWHSPGKAEGAGAGHLDVYASLINILEALKKEGYYVGDSPLPTETDLVNLIRNQGLSIGLWAPGELENLVKNNPVIKIPLDDYMEWFNELNEAKRKEVIDMWGEPPGNIMVYENMIILPVIQFGNIILAPEPARGYTQDHGALYHSGDIPPTHQYLAFYFWLKQGFDADAAINLGRHGTVAWLPGKTGPGLDRENCWPAIVSQDIPVIYPFTVEGGESLLPIRRQVALMISHLIPPVTIAGLYGDLAVLHMKMHEYDSTYDESVKEEYRKTLIEIIRELRLHEDLNIDLDAINDFEAFMDDIHEYLHELENAFINNGLHVFGIAPEGDRLLYLVQSLLGYNFQEYLDKEFIGDHHLVDDHEMIQEKVKQLLQMVIFENKTPEEAQLAVLGSSTSKLSEYLSLAIKYSEYINQSNQEIKSLLKALSGQYITSGPSGDPVINPEVLPTGKNLYSFDPRIMPTQEAWNVAVKLVDDLIDRYMQETGEYPKKIAFVLWATHTQQDRGVMEAAILYLLGVEPVPDPGFKFHYTDVKLIEDLNRPRIDVVITTTALYLNMFRCRLELLDKAIRLAAGSKDDKHPNYVWENSEKIYQALIENGLSEEESKKLSMSRIFSQASGNHHNAMQHALLMSDTWGDEGKLAETYIGTFGHVFNGLEKDPIFLPDLYTLALDGSEIALFRRVTNVNDLLGDDDYYGYFGGLGLTIRSITGNDPLMWIMNVENPANPRIESLTESLWKDLRTSYFNPRWIKAMQEHNSAGARELTHFLKHMVGWTITSPNSVTKNMWDEAYSVYVMDKHNLGLKDWFNQSNPYALESMYAQFMETSRKGYWQTDVATKTHLANEWANSIIQNGVSCSPPTCSNLDMVEWAMQYMDANLASQFKEQMFKATENVMFAPGGIDPGVTPGTPGTTPGTPGETPAGGSNQGSSSGHSHEVSAEAAQESAESAEAGEEGAKSYEVSTADSPSSSQDNSLIYTLIGIISILALVGAGFYFGPGRRG</sequence>
<dbReference type="Proteomes" id="UP000681041">
    <property type="component" value="Chromosome"/>
</dbReference>
<dbReference type="PANTHER" id="PTHR44119:SF4">
    <property type="entry name" value="AEROBIC COBALTOCHELATASE SUBUNIT COBN"/>
    <property type="match status" value="1"/>
</dbReference>
<dbReference type="KEGG" id="meme:HYG87_06535"/>
<feature type="compositionally biased region" description="Low complexity" evidence="1">
    <location>
        <begin position="1397"/>
        <end position="1430"/>
    </location>
</feature>
<dbReference type="RefSeq" id="WP_211532395.1">
    <property type="nucleotide sequence ID" value="NZ_CP058560.1"/>
</dbReference>
<dbReference type="Gene3D" id="2.60.40.1120">
    <property type="entry name" value="Carboxypeptidase-like, regulatory domain"/>
    <property type="match status" value="1"/>
</dbReference>
<evidence type="ECO:0000313" key="5">
    <source>
        <dbReference type="Proteomes" id="UP000681041"/>
    </source>
</evidence>
<evidence type="ECO:0000256" key="2">
    <source>
        <dbReference type="SAM" id="Phobius"/>
    </source>
</evidence>
<feature type="compositionally biased region" description="Polar residues" evidence="1">
    <location>
        <begin position="1458"/>
        <end position="1468"/>
    </location>
</feature>
<proteinExistence type="predicted"/>
<evidence type="ECO:0000313" key="4">
    <source>
        <dbReference type="EMBL" id="QUH23440.1"/>
    </source>
</evidence>
<keyword evidence="5" id="KW-1185">Reference proteome</keyword>
<dbReference type="SUPFAM" id="SSF49464">
    <property type="entry name" value="Carboxypeptidase regulatory domain-like"/>
    <property type="match status" value="1"/>
</dbReference>
<reference evidence="4" key="1">
    <citation type="submission" date="2020-07" db="EMBL/GenBank/DDBJ databases">
        <title>Methanobacterium. sp. MethCan genome.</title>
        <authorList>
            <person name="Postec A."/>
            <person name="Quemeneur M."/>
        </authorList>
    </citation>
    <scope>NUCLEOTIDE SEQUENCE</scope>
    <source>
        <strain evidence="4">MethCAN</strain>
    </source>
</reference>
<name>A0A8T8K9B7_9EURY</name>
<dbReference type="OrthoDB" id="192131at2157"/>
<keyword evidence="2" id="KW-1133">Transmembrane helix</keyword>
<protein>
    <submittedName>
        <fullName evidence="4">Cobaltochelatase subunit CobN</fullName>
    </submittedName>
</protein>
<feature type="region of interest" description="Disordered" evidence="1">
    <location>
        <begin position="1397"/>
        <end position="1468"/>
    </location>
</feature>
<dbReference type="GeneID" id="64820405"/>